<gene>
    <name evidence="9" type="ORF">BST86_10435</name>
</gene>
<dbReference type="OrthoDB" id="9810103at2"/>
<keyword evidence="5 8" id="KW-1133">Transmembrane helix</keyword>
<sequence>MSKFKKQKSGDLPAISTASLPDIVFMLLFFFMVATVMREDELKIENKLPNANQVEKLESKNKLIYIYIGKPSAQYQKTYGVTDVIQLGDKISTVEEVQTYVNTKRNDMPEDIQDEMMVSLKVDSGSKVGVLTDVKQELREAMALKINYTAKNGDPMRNLKK</sequence>
<comment type="similarity">
    <text evidence="2 7">Belongs to the ExbD/TolR family.</text>
</comment>
<dbReference type="GO" id="GO:0015031">
    <property type="term" value="P:protein transport"/>
    <property type="evidence" value="ECO:0007669"/>
    <property type="project" value="UniProtKB-KW"/>
</dbReference>
<evidence type="ECO:0000256" key="5">
    <source>
        <dbReference type="ARBA" id="ARBA00022989"/>
    </source>
</evidence>
<evidence type="ECO:0000256" key="8">
    <source>
        <dbReference type="SAM" id="Phobius"/>
    </source>
</evidence>
<dbReference type="GO" id="GO:0022857">
    <property type="term" value="F:transmembrane transporter activity"/>
    <property type="evidence" value="ECO:0007669"/>
    <property type="project" value="InterPro"/>
</dbReference>
<evidence type="ECO:0000256" key="7">
    <source>
        <dbReference type="RuleBase" id="RU003879"/>
    </source>
</evidence>
<dbReference type="EMBL" id="MQUC01000003">
    <property type="protein sequence ID" value="PRP67481.1"/>
    <property type="molecule type" value="Genomic_DNA"/>
</dbReference>
<keyword evidence="3" id="KW-1003">Cell membrane</keyword>
<evidence type="ECO:0000256" key="6">
    <source>
        <dbReference type="ARBA" id="ARBA00023136"/>
    </source>
</evidence>
<evidence type="ECO:0000313" key="10">
    <source>
        <dbReference type="Proteomes" id="UP000239532"/>
    </source>
</evidence>
<name>A0A2S9WVL6_9FLAO</name>
<evidence type="ECO:0000313" key="9">
    <source>
        <dbReference type="EMBL" id="PRP67481.1"/>
    </source>
</evidence>
<keyword evidence="10" id="KW-1185">Reference proteome</keyword>
<evidence type="ECO:0000256" key="2">
    <source>
        <dbReference type="ARBA" id="ARBA00005811"/>
    </source>
</evidence>
<keyword evidence="4 7" id="KW-0812">Transmembrane</keyword>
<evidence type="ECO:0000256" key="3">
    <source>
        <dbReference type="ARBA" id="ARBA00022475"/>
    </source>
</evidence>
<dbReference type="RefSeq" id="WP_105983206.1">
    <property type="nucleotide sequence ID" value="NZ_MQUC01000003.1"/>
</dbReference>
<comment type="caution">
    <text evidence="9">The sequence shown here is derived from an EMBL/GenBank/DDBJ whole genome shotgun (WGS) entry which is preliminary data.</text>
</comment>
<proteinExistence type="inferred from homology"/>
<dbReference type="PANTHER" id="PTHR30558">
    <property type="entry name" value="EXBD MEMBRANE COMPONENT OF PMF-DRIVEN MACROMOLECULE IMPORT SYSTEM"/>
    <property type="match status" value="1"/>
</dbReference>
<keyword evidence="7" id="KW-0813">Transport</keyword>
<feature type="transmembrane region" description="Helical" evidence="8">
    <location>
        <begin position="12"/>
        <end position="37"/>
    </location>
</feature>
<dbReference type="InterPro" id="IPR003400">
    <property type="entry name" value="ExbD"/>
</dbReference>
<reference evidence="9 10" key="1">
    <citation type="submission" date="2016-11" db="EMBL/GenBank/DDBJ databases">
        <title>Trade-off between light-utilization and light-protection in marine flavobacteria.</title>
        <authorList>
            <person name="Kumagai Y."/>
        </authorList>
    </citation>
    <scope>NUCLEOTIDE SEQUENCE [LARGE SCALE GENOMIC DNA]</scope>
    <source>
        <strain evidence="9 10">JCM 17109</strain>
    </source>
</reference>
<dbReference type="GO" id="GO:0005886">
    <property type="term" value="C:plasma membrane"/>
    <property type="evidence" value="ECO:0007669"/>
    <property type="project" value="UniProtKB-SubCell"/>
</dbReference>
<comment type="subcellular location">
    <subcellularLocation>
        <location evidence="1">Cell membrane</location>
        <topology evidence="1">Single-pass membrane protein</topology>
    </subcellularLocation>
    <subcellularLocation>
        <location evidence="7">Cell membrane</location>
        <topology evidence="7">Single-pass type II membrane protein</topology>
    </subcellularLocation>
</comment>
<keyword evidence="6 8" id="KW-0472">Membrane</keyword>
<accession>A0A2S9WVL6</accession>
<evidence type="ECO:0000256" key="4">
    <source>
        <dbReference type="ARBA" id="ARBA00022692"/>
    </source>
</evidence>
<dbReference type="Proteomes" id="UP000239532">
    <property type="component" value="Unassembled WGS sequence"/>
</dbReference>
<dbReference type="AlphaFoldDB" id="A0A2S9WVL6"/>
<keyword evidence="7" id="KW-0653">Protein transport</keyword>
<evidence type="ECO:0000256" key="1">
    <source>
        <dbReference type="ARBA" id="ARBA00004162"/>
    </source>
</evidence>
<dbReference type="Pfam" id="PF02472">
    <property type="entry name" value="ExbD"/>
    <property type="match status" value="1"/>
</dbReference>
<organism evidence="9 10">
    <name type="scientific">Nonlabens agnitus</name>
    <dbReference type="NCBI Taxonomy" id="870484"/>
    <lineage>
        <taxon>Bacteria</taxon>
        <taxon>Pseudomonadati</taxon>
        <taxon>Bacteroidota</taxon>
        <taxon>Flavobacteriia</taxon>
        <taxon>Flavobacteriales</taxon>
        <taxon>Flavobacteriaceae</taxon>
        <taxon>Nonlabens</taxon>
    </lineage>
</organism>
<dbReference type="PANTHER" id="PTHR30558:SF3">
    <property type="entry name" value="BIOPOLYMER TRANSPORT PROTEIN EXBD-RELATED"/>
    <property type="match status" value="1"/>
</dbReference>
<protein>
    <submittedName>
        <fullName evidence="9">Biopolymer transporter ExbD</fullName>
    </submittedName>
</protein>